<dbReference type="Gene3D" id="3.40.50.150">
    <property type="entry name" value="Vaccinia Virus protein VP39"/>
    <property type="match status" value="1"/>
</dbReference>
<proteinExistence type="predicted"/>
<dbReference type="InterPro" id="IPR029063">
    <property type="entry name" value="SAM-dependent_MTases_sf"/>
</dbReference>
<name>A0A9P4LS14_9PEZI</name>
<dbReference type="GO" id="GO:0008757">
    <property type="term" value="F:S-adenosylmethionine-dependent methyltransferase activity"/>
    <property type="evidence" value="ECO:0007669"/>
    <property type="project" value="UniProtKB-ARBA"/>
</dbReference>
<dbReference type="Pfam" id="PF10294">
    <property type="entry name" value="Methyltransf_16"/>
    <property type="match status" value="1"/>
</dbReference>
<organism evidence="1 2">
    <name type="scientific">Saccharata proteae CBS 121410</name>
    <dbReference type="NCBI Taxonomy" id="1314787"/>
    <lineage>
        <taxon>Eukaryota</taxon>
        <taxon>Fungi</taxon>
        <taxon>Dikarya</taxon>
        <taxon>Ascomycota</taxon>
        <taxon>Pezizomycotina</taxon>
        <taxon>Dothideomycetes</taxon>
        <taxon>Dothideomycetes incertae sedis</taxon>
        <taxon>Botryosphaeriales</taxon>
        <taxon>Saccharataceae</taxon>
        <taxon>Saccharata</taxon>
    </lineage>
</organism>
<evidence type="ECO:0000313" key="1">
    <source>
        <dbReference type="EMBL" id="KAF2084090.1"/>
    </source>
</evidence>
<sequence>MPLTAADAEALAVLRHQYFQLLDLALLRWPDPSVLKQADAQSWLFETMFDRDAVRYCPPERYQVRVLKQLIARIESAIDNPEEDVGLHTGINQAVKQSIRALKEISDDLMSSLSVLLSSSLPSEASAAQKKSYVTYDFGLSRAVTLLESRNVIASSGTTGLGTWDAALHLGAYLSTSTGSEWVRGKRILELGAGTGLLSILSTKHLDAAQATATDGDEGVVDAIKTNLFLNELDGKNTDAVVLRWGRTLSGTIYYDGDDKDSTSNDQYDVILGADVTYDRFAIPRLVSTLDELLERQPKLDVLIAATIRNEQTFEAFNVASSRHRLRLADVPFTPSPVSTQTGPFYTTATPMRILHVTRAAAAPAARADAFALSK</sequence>
<keyword evidence="2" id="KW-1185">Reference proteome</keyword>
<accession>A0A9P4LS14</accession>
<evidence type="ECO:0000313" key="2">
    <source>
        <dbReference type="Proteomes" id="UP000799776"/>
    </source>
</evidence>
<dbReference type="EMBL" id="ML978746">
    <property type="protein sequence ID" value="KAF2084090.1"/>
    <property type="molecule type" value="Genomic_DNA"/>
</dbReference>
<gene>
    <name evidence="1" type="ORF">K490DRAFT_49959</name>
</gene>
<dbReference type="GO" id="GO:0005737">
    <property type="term" value="C:cytoplasm"/>
    <property type="evidence" value="ECO:0007669"/>
    <property type="project" value="TreeGrafter"/>
</dbReference>
<comment type="caution">
    <text evidence="1">The sequence shown here is derived from an EMBL/GenBank/DDBJ whole genome shotgun (WGS) entry which is preliminary data.</text>
</comment>
<dbReference type="InterPro" id="IPR019410">
    <property type="entry name" value="Methyltransf_16"/>
</dbReference>
<reference evidence="1" key="1">
    <citation type="journal article" date="2020" name="Stud. Mycol.">
        <title>101 Dothideomycetes genomes: a test case for predicting lifestyles and emergence of pathogens.</title>
        <authorList>
            <person name="Haridas S."/>
            <person name="Albert R."/>
            <person name="Binder M."/>
            <person name="Bloem J."/>
            <person name="Labutti K."/>
            <person name="Salamov A."/>
            <person name="Andreopoulos B."/>
            <person name="Baker S."/>
            <person name="Barry K."/>
            <person name="Bills G."/>
            <person name="Bluhm B."/>
            <person name="Cannon C."/>
            <person name="Castanera R."/>
            <person name="Culley D."/>
            <person name="Daum C."/>
            <person name="Ezra D."/>
            <person name="Gonzalez J."/>
            <person name="Henrissat B."/>
            <person name="Kuo A."/>
            <person name="Liang C."/>
            <person name="Lipzen A."/>
            <person name="Lutzoni F."/>
            <person name="Magnuson J."/>
            <person name="Mondo S."/>
            <person name="Nolan M."/>
            <person name="Ohm R."/>
            <person name="Pangilinan J."/>
            <person name="Park H.-J."/>
            <person name="Ramirez L."/>
            <person name="Alfaro M."/>
            <person name="Sun H."/>
            <person name="Tritt A."/>
            <person name="Yoshinaga Y."/>
            <person name="Zwiers L.-H."/>
            <person name="Turgeon B."/>
            <person name="Goodwin S."/>
            <person name="Spatafora J."/>
            <person name="Crous P."/>
            <person name="Grigoriev I."/>
        </authorList>
    </citation>
    <scope>NUCLEOTIDE SEQUENCE</scope>
    <source>
        <strain evidence="1">CBS 121410</strain>
    </source>
</reference>
<protein>
    <submittedName>
        <fullName evidence="1">Uncharacterized protein</fullName>
    </submittedName>
</protein>
<dbReference type="AlphaFoldDB" id="A0A9P4LS14"/>
<dbReference type="PANTHER" id="PTHR14614:SF130">
    <property type="entry name" value="PROTEIN-LYSINE N-METHYLTRANSFERASE EEF2KMT"/>
    <property type="match status" value="1"/>
</dbReference>
<dbReference type="Proteomes" id="UP000799776">
    <property type="component" value="Unassembled WGS sequence"/>
</dbReference>
<dbReference type="SUPFAM" id="SSF53335">
    <property type="entry name" value="S-adenosyl-L-methionine-dependent methyltransferases"/>
    <property type="match status" value="1"/>
</dbReference>
<dbReference type="OrthoDB" id="194386at2759"/>
<dbReference type="PANTHER" id="PTHR14614">
    <property type="entry name" value="HEPATOCELLULAR CARCINOMA-ASSOCIATED ANTIGEN"/>
    <property type="match status" value="1"/>
</dbReference>